<evidence type="ECO:0000313" key="1">
    <source>
        <dbReference type="EMBL" id="OGK74071.1"/>
    </source>
</evidence>
<comment type="caution">
    <text evidence="1">The sequence shown here is derived from an EMBL/GenBank/DDBJ whole genome shotgun (WGS) entry which is preliminary data.</text>
</comment>
<protein>
    <submittedName>
        <fullName evidence="1">Uncharacterized protein</fullName>
    </submittedName>
</protein>
<dbReference type="Proteomes" id="UP000177050">
    <property type="component" value="Unassembled WGS sequence"/>
</dbReference>
<sequence length="123" mass="14220">MTEVSSLIQATSSAIMKNVTNELNKAVKTYSESLFQAFITFLKKTFENVLNHISLWLMQILQEVSQRLPDYGQRIMIKIIPVIVMIAQVLIGLVCLVLLIKLLSFIVRAFIKIFPLLKKRRRR</sequence>
<proteinExistence type="predicted"/>
<dbReference type="EMBL" id="MGBR01000001">
    <property type="protein sequence ID" value="OGK74071.1"/>
    <property type="molecule type" value="Genomic_DNA"/>
</dbReference>
<accession>A0A1F7L1T6</accession>
<gene>
    <name evidence="1" type="ORF">A3K52_04855</name>
</gene>
<organism evidence="1 2">
    <name type="scientific">Candidatus Roizmanbacteria bacterium RIFOXYD1_FULL_38_12</name>
    <dbReference type="NCBI Taxonomy" id="1802093"/>
    <lineage>
        <taxon>Bacteria</taxon>
        <taxon>Candidatus Roizmaniibacteriota</taxon>
    </lineage>
</organism>
<name>A0A1F7L1T6_9BACT</name>
<dbReference type="AlphaFoldDB" id="A0A1F7L1T6"/>
<evidence type="ECO:0000313" key="2">
    <source>
        <dbReference type="Proteomes" id="UP000177050"/>
    </source>
</evidence>
<reference evidence="1 2" key="1">
    <citation type="journal article" date="2016" name="Nat. Commun.">
        <title>Thousands of microbial genomes shed light on interconnected biogeochemical processes in an aquifer system.</title>
        <authorList>
            <person name="Anantharaman K."/>
            <person name="Brown C.T."/>
            <person name="Hug L.A."/>
            <person name="Sharon I."/>
            <person name="Castelle C.J."/>
            <person name="Probst A.J."/>
            <person name="Thomas B.C."/>
            <person name="Singh A."/>
            <person name="Wilkins M.J."/>
            <person name="Karaoz U."/>
            <person name="Brodie E.L."/>
            <person name="Williams K.H."/>
            <person name="Hubbard S.S."/>
            <person name="Banfield J.F."/>
        </authorList>
    </citation>
    <scope>NUCLEOTIDE SEQUENCE [LARGE SCALE GENOMIC DNA]</scope>
</reference>